<evidence type="ECO:0000313" key="3">
    <source>
        <dbReference type="Proteomes" id="UP001157114"/>
    </source>
</evidence>
<dbReference type="EMBL" id="BSSQ01000013">
    <property type="protein sequence ID" value="GLX68732.1"/>
    <property type="molecule type" value="Genomic_DNA"/>
</dbReference>
<dbReference type="Proteomes" id="UP001157114">
    <property type="component" value="Unassembled WGS sequence"/>
</dbReference>
<protein>
    <submittedName>
        <fullName evidence="2">Uncharacterized protein</fullName>
    </submittedName>
</protein>
<feature type="transmembrane region" description="Helical" evidence="1">
    <location>
        <begin position="15"/>
        <end position="37"/>
    </location>
</feature>
<keyword evidence="1" id="KW-1133">Transmembrane helix</keyword>
<name>A0ABQ6GGG3_9BACL</name>
<evidence type="ECO:0000313" key="2">
    <source>
        <dbReference type="EMBL" id="GLX68732.1"/>
    </source>
</evidence>
<keyword evidence="1" id="KW-0812">Transmembrane</keyword>
<keyword evidence="1" id="KW-0472">Membrane</keyword>
<keyword evidence="3" id="KW-1185">Reference proteome</keyword>
<comment type="caution">
    <text evidence="2">The sequence shown here is derived from an EMBL/GenBank/DDBJ whole genome shotgun (WGS) entry which is preliminary data.</text>
</comment>
<proteinExistence type="predicted"/>
<evidence type="ECO:0000256" key="1">
    <source>
        <dbReference type="SAM" id="Phobius"/>
    </source>
</evidence>
<organism evidence="2 3">
    <name type="scientific">Paenibacillus glycanilyticus</name>
    <dbReference type="NCBI Taxonomy" id="126569"/>
    <lineage>
        <taxon>Bacteria</taxon>
        <taxon>Bacillati</taxon>
        <taxon>Bacillota</taxon>
        <taxon>Bacilli</taxon>
        <taxon>Bacillales</taxon>
        <taxon>Paenibacillaceae</taxon>
        <taxon>Paenibacillus</taxon>
    </lineage>
</organism>
<accession>A0ABQ6GGG3</accession>
<reference evidence="2 3" key="1">
    <citation type="submission" date="2023-03" db="EMBL/GenBank/DDBJ databases">
        <title>Draft genome sequence of the bacteria which degrade cell wall of Tricholomamatutake.</title>
        <authorList>
            <person name="Konishi Y."/>
            <person name="Fukuta Y."/>
            <person name="Shirasaka N."/>
        </authorList>
    </citation>
    <scope>NUCLEOTIDE SEQUENCE [LARGE SCALE GENOMIC DNA]</scope>
    <source>
        <strain evidence="3">mu1</strain>
    </source>
</reference>
<sequence>MAIIIGQNLMFGLDVVFISSLLLSLTAGWPTVEMIILQKLVKVNSFTQN</sequence>
<gene>
    <name evidence="2" type="ORF">MU1_30770</name>
</gene>